<dbReference type="EMBL" id="CM000883">
    <property type="protein sequence ID" value="KQJ89457.1"/>
    <property type="molecule type" value="Genomic_DNA"/>
</dbReference>
<keyword evidence="4" id="KW-1185">Reference proteome</keyword>
<reference evidence="3" key="3">
    <citation type="submission" date="2018-08" db="UniProtKB">
        <authorList>
            <consortium name="EnsemblPlants"/>
        </authorList>
    </citation>
    <scope>IDENTIFICATION</scope>
    <source>
        <strain evidence="3">cv. Bd21</strain>
    </source>
</reference>
<reference evidence="2" key="2">
    <citation type="submission" date="2017-06" db="EMBL/GenBank/DDBJ databases">
        <title>WGS assembly of Brachypodium distachyon.</title>
        <authorList>
            <consortium name="The International Brachypodium Initiative"/>
            <person name="Lucas S."/>
            <person name="Harmon-Smith M."/>
            <person name="Lail K."/>
            <person name="Tice H."/>
            <person name="Grimwood J."/>
            <person name="Bruce D."/>
            <person name="Barry K."/>
            <person name="Shu S."/>
            <person name="Lindquist E."/>
            <person name="Wang M."/>
            <person name="Pitluck S."/>
            <person name="Vogel J.P."/>
            <person name="Garvin D.F."/>
            <person name="Mockler T.C."/>
            <person name="Schmutz J."/>
            <person name="Rokhsar D."/>
            <person name="Bevan M.W."/>
        </authorList>
    </citation>
    <scope>NUCLEOTIDE SEQUENCE</scope>
    <source>
        <strain evidence="2">Bd21</strain>
    </source>
</reference>
<evidence type="ECO:0000259" key="1">
    <source>
        <dbReference type="Pfam" id="PF14111"/>
    </source>
</evidence>
<name>A0A0Q3PJA4_BRADI</name>
<evidence type="ECO:0000313" key="2">
    <source>
        <dbReference type="EMBL" id="KQJ89457.1"/>
    </source>
</evidence>
<dbReference type="OrthoDB" id="1750606at2759"/>
<accession>A0A0Q3PJA4</accession>
<organism evidence="2">
    <name type="scientific">Brachypodium distachyon</name>
    <name type="common">Purple false brome</name>
    <name type="synonym">Trachynia distachya</name>
    <dbReference type="NCBI Taxonomy" id="15368"/>
    <lineage>
        <taxon>Eukaryota</taxon>
        <taxon>Viridiplantae</taxon>
        <taxon>Streptophyta</taxon>
        <taxon>Embryophyta</taxon>
        <taxon>Tracheophyta</taxon>
        <taxon>Spermatophyta</taxon>
        <taxon>Magnoliopsida</taxon>
        <taxon>Liliopsida</taxon>
        <taxon>Poales</taxon>
        <taxon>Poaceae</taxon>
        <taxon>BOP clade</taxon>
        <taxon>Pooideae</taxon>
        <taxon>Stipodae</taxon>
        <taxon>Brachypodieae</taxon>
        <taxon>Brachypodium</taxon>
    </lineage>
</organism>
<evidence type="ECO:0000313" key="4">
    <source>
        <dbReference type="Proteomes" id="UP000008810"/>
    </source>
</evidence>
<sequence>MAGIHVLTRKSFGKGTLVATMQSAWGSDREVSICELEPNLFLLQAFYLGDWKRIMEDGPWLFRKCALMTEPYEDAESFVITQLASRVSEVLPIDLAAVPTSCGKFFRVRVRLAAQTPMGTQA</sequence>
<dbReference type="Proteomes" id="UP000008810">
    <property type="component" value="Chromosome 4"/>
</dbReference>
<dbReference type="AlphaFoldDB" id="A0A0Q3PJA4"/>
<reference evidence="2 3" key="1">
    <citation type="journal article" date="2010" name="Nature">
        <title>Genome sequencing and analysis of the model grass Brachypodium distachyon.</title>
        <authorList>
            <consortium name="International Brachypodium Initiative"/>
        </authorList>
    </citation>
    <scope>NUCLEOTIDE SEQUENCE [LARGE SCALE GENOMIC DNA]</scope>
    <source>
        <strain evidence="2 3">Bd21</strain>
    </source>
</reference>
<gene>
    <name evidence="2" type="ORF">BRADI_4g25836v3</name>
</gene>
<proteinExistence type="predicted"/>
<dbReference type="InterPro" id="IPR025558">
    <property type="entry name" value="DUF4283"/>
</dbReference>
<protein>
    <recommendedName>
        <fullName evidence="1">DUF4283 domain-containing protein</fullName>
    </recommendedName>
</protein>
<dbReference type="Pfam" id="PF14111">
    <property type="entry name" value="DUF4283"/>
    <property type="match status" value="1"/>
</dbReference>
<dbReference type="EnsemblPlants" id="KQJ89457">
    <property type="protein sequence ID" value="KQJ89457"/>
    <property type="gene ID" value="BRADI_4g25836v3"/>
</dbReference>
<evidence type="ECO:0000313" key="3">
    <source>
        <dbReference type="EnsemblPlants" id="KQJ89457"/>
    </source>
</evidence>
<dbReference type="InParanoid" id="A0A0Q3PJA4"/>
<dbReference type="Gramene" id="KQJ89457">
    <property type="protein sequence ID" value="KQJ89457"/>
    <property type="gene ID" value="BRADI_4g25836v3"/>
</dbReference>
<feature type="domain" description="DUF4283" evidence="1">
    <location>
        <begin position="16"/>
        <end position="76"/>
    </location>
</feature>